<keyword evidence="2" id="KW-1185">Reference proteome</keyword>
<organism evidence="1 2">
    <name type="scientific">Chaenocephalus aceratus</name>
    <name type="common">Blackfin icefish</name>
    <name type="synonym">Chaenichthys aceratus</name>
    <dbReference type="NCBI Taxonomy" id="36190"/>
    <lineage>
        <taxon>Eukaryota</taxon>
        <taxon>Metazoa</taxon>
        <taxon>Chordata</taxon>
        <taxon>Craniata</taxon>
        <taxon>Vertebrata</taxon>
        <taxon>Euteleostomi</taxon>
        <taxon>Actinopterygii</taxon>
        <taxon>Neopterygii</taxon>
        <taxon>Teleostei</taxon>
        <taxon>Neoteleostei</taxon>
        <taxon>Acanthomorphata</taxon>
        <taxon>Eupercaria</taxon>
        <taxon>Perciformes</taxon>
        <taxon>Notothenioidei</taxon>
        <taxon>Channichthyidae</taxon>
        <taxon>Chaenocephalus</taxon>
    </lineage>
</organism>
<evidence type="ECO:0000313" key="1">
    <source>
        <dbReference type="EMBL" id="KAI4804274.1"/>
    </source>
</evidence>
<name>A0ACB9VVC8_CHAAC</name>
<reference evidence="1" key="1">
    <citation type="submission" date="2022-05" db="EMBL/GenBank/DDBJ databases">
        <title>Chromosome-level genome of Chaenocephalus aceratus.</title>
        <authorList>
            <person name="Park H."/>
        </authorList>
    </citation>
    <scope>NUCLEOTIDE SEQUENCE</scope>
    <source>
        <strain evidence="1">KU_202001</strain>
    </source>
</reference>
<accession>A0ACB9VVC8</accession>
<comment type="caution">
    <text evidence="1">The sequence shown here is derived from an EMBL/GenBank/DDBJ whole genome shotgun (WGS) entry which is preliminary data.</text>
</comment>
<proteinExistence type="predicted"/>
<sequence length="752" mass="85896">MPKLETLLEDGLRSELMLKQHLKALSETLRQQLQETQRRQKEKLERRIHQNSLLSTDVDPESRNEMKHQAKHLGMRKSSSTSALTSGKETLNHLRQSEKSFSAACLSSNWKNGSVRASRLAPAGTQCERFAVSKTTQEMREDEATAECQRKFCARPHRRDFWLSSERPFSFQEKEKEKREKLIALINQDTEDQKTKATAVRKPPHKEVKDPSDSRLKDQELGRQVPTQTAVPHENRTVSGSPKLRTAERNRKEKLGFLDERPSFQPKILQRIPDFSRLHKALQTEGLRKSQSKDMIKCQPFFLRTSALPARQSRTSPEKSQLPTKSNISRSKSLGALTSLSADTLPTYITDAARKRCMAIRKSMEIRDSKNEESAEWFRKHQTRSQAMKKTITLHAKLLDPHESLKEVFNDKLQHHREADQQRMRDYMKELRDMKARVSERPYLFEQVKQKNAKAHAEQTYRNTLKTAGLKEQFVEDNGEVASISEEDSDENCSTEEDIPSREENVDGGEKIEDVEEKSVKAKAEESGMNNIPSAGEREYQEANGKGREIAASVTDKSVAELVSLTAPDPSARVHQKKFREKTDFKKVGWRRGRMEKLSEKDKELIRGSWESLGKNKVPHGVVMFSRLFELDPELLTLFHYTTNCGSTQDCLSSPEFLEHVTKVSSVYRTVSHLDDLPSLEDFLLNLGRKHQAVGVNTQSFAEVGESLLYMLQCSLGQAYTAPLRQAWLNLYSIVVAAMSQGWAKNGEDKAD</sequence>
<protein>
    <submittedName>
        <fullName evidence="1">Uncharacterized protein</fullName>
    </submittedName>
</protein>
<dbReference type="EMBL" id="CM043799">
    <property type="protein sequence ID" value="KAI4804274.1"/>
    <property type="molecule type" value="Genomic_DNA"/>
</dbReference>
<dbReference type="Proteomes" id="UP001057452">
    <property type="component" value="Chromosome 15"/>
</dbReference>
<evidence type="ECO:0000313" key="2">
    <source>
        <dbReference type="Proteomes" id="UP001057452"/>
    </source>
</evidence>
<gene>
    <name evidence="1" type="ORF">KUCAC02_025907</name>
</gene>